<dbReference type="EMBL" id="JASBWR010000016">
    <property type="protein sequence ID" value="KAJ9109683.1"/>
    <property type="molecule type" value="Genomic_DNA"/>
</dbReference>
<sequence length="265" mass="28759">MTQKVPHLQSGVLSSFPQPTNELWEFSNPKFMRGHPELLASITRKKSAKEMAASQAATQQRGHSRGEAGEGDDHDDDDVNMEGHEMGYSGSATAGGVLHKSAAAATGGGDTSMVDPSAVNKALTVMNAHTSHLEKQLAELKASNELLWRQAMVSREEQIKSQKKLDGVMRFLANQFGGMAVSFNADEDGEPSGTREAMKNAARRLGKNRMIEDVNTQLTVGGSASDDDMLGVEDDHLWEDSDGSDKRDLWELGENGEMVKIKNSE</sequence>
<evidence type="ECO:0000313" key="1">
    <source>
        <dbReference type="EMBL" id="KAJ9109683.1"/>
    </source>
</evidence>
<evidence type="ECO:0000313" key="2">
    <source>
        <dbReference type="Proteomes" id="UP001241377"/>
    </source>
</evidence>
<comment type="caution">
    <text evidence="1">The sequence shown here is derived from an EMBL/GenBank/DDBJ whole genome shotgun (WGS) entry which is preliminary data.</text>
</comment>
<accession>A0ACC2WE54</accession>
<proteinExistence type="predicted"/>
<protein>
    <submittedName>
        <fullName evidence="1">Uncharacterized protein</fullName>
    </submittedName>
</protein>
<keyword evidence="2" id="KW-1185">Reference proteome</keyword>
<reference evidence="1" key="1">
    <citation type="submission" date="2023-04" db="EMBL/GenBank/DDBJ databases">
        <title>Draft Genome sequencing of Naganishia species isolated from polar environments using Oxford Nanopore Technology.</title>
        <authorList>
            <person name="Leo P."/>
            <person name="Venkateswaran K."/>
        </authorList>
    </citation>
    <scope>NUCLEOTIDE SEQUENCE</scope>
    <source>
        <strain evidence="1">MNA-CCFEE 5261</strain>
    </source>
</reference>
<dbReference type="Proteomes" id="UP001241377">
    <property type="component" value="Unassembled WGS sequence"/>
</dbReference>
<organism evidence="1 2">
    <name type="scientific">Naganishia cerealis</name>
    <dbReference type="NCBI Taxonomy" id="610337"/>
    <lineage>
        <taxon>Eukaryota</taxon>
        <taxon>Fungi</taxon>
        <taxon>Dikarya</taxon>
        <taxon>Basidiomycota</taxon>
        <taxon>Agaricomycotina</taxon>
        <taxon>Tremellomycetes</taxon>
        <taxon>Filobasidiales</taxon>
        <taxon>Filobasidiaceae</taxon>
        <taxon>Naganishia</taxon>
    </lineage>
</organism>
<name>A0ACC2WE54_9TREE</name>
<gene>
    <name evidence="1" type="ORF">QFC19_001913</name>
</gene>